<comment type="caution">
    <text evidence="3">The sequence shown here is derived from an EMBL/GenBank/DDBJ whole genome shotgun (WGS) entry which is preliminary data.</text>
</comment>
<keyword evidence="4" id="KW-1185">Reference proteome</keyword>
<keyword evidence="1" id="KW-0472">Membrane</keyword>
<dbReference type="RefSeq" id="WP_310061438.1">
    <property type="nucleotide sequence ID" value="NZ_JAVDVQ010000028.1"/>
</dbReference>
<evidence type="ECO:0000313" key="3">
    <source>
        <dbReference type="EMBL" id="MDR7084677.1"/>
    </source>
</evidence>
<organism evidence="3 4">
    <name type="scientific">Arthrobacter ginsengisoli</name>
    <dbReference type="NCBI Taxonomy" id="1356565"/>
    <lineage>
        <taxon>Bacteria</taxon>
        <taxon>Bacillati</taxon>
        <taxon>Actinomycetota</taxon>
        <taxon>Actinomycetes</taxon>
        <taxon>Micrococcales</taxon>
        <taxon>Micrococcaceae</taxon>
        <taxon>Arthrobacter</taxon>
    </lineage>
</organism>
<accession>A0ABU1UHK0</accession>
<dbReference type="GO" id="GO:0016301">
    <property type="term" value="F:kinase activity"/>
    <property type="evidence" value="ECO:0007669"/>
    <property type="project" value="UniProtKB-KW"/>
</dbReference>
<name>A0ABU1UHK0_9MICC</name>
<protein>
    <submittedName>
        <fullName evidence="3">Diacylglycerol kinase family enzyme</fullName>
    </submittedName>
</protein>
<dbReference type="PROSITE" id="PS50146">
    <property type="entry name" value="DAGK"/>
    <property type="match status" value="1"/>
</dbReference>
<dbReference type="Gene3D" id="2.60.200.40">
    <property type="match status" value="1"/>
</dbReference>
<dbReference type="EMBL" id="JAVDVQ010000028">
    <property type="protein sequence ID" value="MDR7084677.1"/>
    <property type="molecule type" value="Genomic_DNA"/>
</dbReference>
<dbReference type="SUPFAM" id="SSF111331">
    <property type="entry name" value="NAD kinase/diacylglycerol kinase-like"/>
    <property type="match status" value="1"/>
</dbReference>
<gene>
    <name evidence="3" type="ORF">J2X01_003993</name>
</gene>
<keyword evidence="3" id="KW-0808">Transferase</keyword>
<feature type="transmembrane region" description="Helical" evidence="1">
    <location>
        <begin position="39"/>
        <end position="58"/>
    </location>
</feature>
<reference evidence="3 4" key="1">
    <citation type="submission" date="2023-07" db="EMBL/GenBank/DDBJ databases">
        <title>Sorghum-associated microbial communities from plants grown in Nebraska, USA.</title>
        <authorList>
            <person name="Schachtman D."/>
        </authorList>
    </citation>
    <scope>NUCLEOTIDE SEQUENCE [LARGE SCALE GENOMIC DNA]</scope>
    <source>
        <strain evidence="3 4">BE167</strain>
    </source>
</reference>
<sequence length="394" mass="41644">MTAAYGPEGAAQIVQRPLAARGVPSRRVEVTPSTRSDTSWVRVFVAGMMLALAGIAAIRGIRVLRRSEPSGRAVSAARHAALIVNPRSGGGKAVRFGLAEECRARGIEVLILEQGQDLAGLAEAAVARGADVLGMAGGDGSLGLVADVAARHGVPMVVVPAGTRNHLAMDLGLDRGNVLGALDAFGAAVEHVIDLGQVNGRVFVNNVSLGLYAEIVRSPEYREAKVDTTLSMLPSMLRPGSRPFDLRFTGPAGERYTAAHVVQVSNNPYGRTPATIVNRPRLDGGHLGVIALKLPDDPAEAQRQLIAARGHSERFPGSVVWEPSTFEVDSGGPIDVGIDGEALRMAAPLRFTIRPGALRVRLPRAENRLSPAARPLRTPSTLRDVLRGARGRWS</sequence>
<dbReference type="Gene3D" id="3.40.50.10330">
    <property type="entry name" value="Probable inorganic polyphosphate/atp-NAD kinase, domain 1"/>
    <property type="match status" value="1"/>
</dbReference>
<keyword evidence="1" id="KW-1133">Transmembrane helix</keyword>
<keyword evidence="1" id="KW-0812">Transmembrane</keyword>
<dbReference type="InterPro" id="IPR017438">
    <property type="entry name" value="ATP-NAD_kinase_N"/>
</dbReference>
<feature type="domain" description="DAGKc" evidence="2">
    <location>
        <begin position="75"/>
        <end position="202"/>
    </location>
</feature>
<evidence type="ECO:0000313" key="4">
    <source>
        <dbReference type="Proteomes" id="UP001252243"/>
    </source>
</evidence>
<evidence type="ECO:0000256" key="1">
    <source>
        <dbReference type="SAM" id="Phobius"/>
    </source>
</evidence>
<dbReference type="Proteomes" id="UP001252243">
    <property type="component" value="Unassembled WGS sequence"/>
</dbReference>
<evidence type="ECO:0000259" key="2">
    <source>
        <dbReference type="PROSITE" id="PS50146"/>
    </source>
</evidence>
<keyword evidence="3" id="KW-0418">Kinase</keyword>
<dbReference type="Pfam" id="PF00781">
    <property type="entry name" value="DAGK_cat"/>
    <property type="match status" value="1"/>
</dbReference>
<dbReference type="InterPro" id="IPR001206">
    <property type="entry name" value="Diacylglycerol_kinase_cat_dom"/>
</dbReference>
<dbReference type="InterPro" id="IPR016064">
    <property type="entry name" value="NAD/diacylglycerol_kinase_sf"/>
</dbReference>
<proteinExistence type="predicted"/>